<reference evidence="10 11" key="1">
    <citation type="submission" date="2016-07" db="EMBL/GenBank/DDBJ databases">
        <title>Pervasive Adenine N6-methylation of Active Genes in Fungi.</title>
        <authorList>
            <consortium name="DOE Joint Genome Institute"/>
            <person name="Mondo S.J."/>
            <person name="Dannebaum R.O."/>
            <person name="Kuo R.C."/>
            <person name="Labutti K."/>
            <person name="Haridas S."/>
            <person name="Kuo A."/>
            <person name="Salamov A."/>
            <person name="Ahrendt S.R."/>
            <person name="Lipzen A."/>
            <person name="Sullivan W."/>
            <person name="Andreopoulos W.B."/>
            <person name="Clum A."/>
            <person name="Lindquist E."/>
            <person name="Daum C."/>
            <person name="Ramamoorthy G.K."/>
            <person name="Gryganskyi A."/>
            <person name="Culley D."/>
            <person name="Magnuson J.K."/>
            <person name="James T.Y."/>
            <person name="O'Malley M.A."/>
            <person name="Stajich J.E."/>
            <person name="Spatafora J.W."/>
            <person name="Visel A."/>
            <person name="Grigoriev I.V."/>
        </authorList>
    </citation>
    <scope>NUCLEOTIDE SEQUENCE [LARGE SCALE GENOMIC DNA]</scope>
    <source>
        <strain evidence="10 11">JEL800</strain>
    </source>
</reference>
<dbReference type="EMBL" id="MCGO01000052">
    <property type="protein sequence ID" value="ORY37028.1"/>
    <property type="molecule type" value="Genomic_DNA"/>
</dbReference>
<dbReference type="InterPro" id="IPR039175">
    <property type="entry name" value="TIM22"/>
</dbReference>
<sequence length="170" mass="17861">MSTNDTTNDTQPSDFQRGFDAAAQGGMDPMMAMAMSQLTESCPFKSVMALGAGFALGGLFGMFMSSMDTTTNMDEFTKKSTKEQIRLTLKDMGQRSYSSAKNFAVVGAVFSGTECVIETYRAKNDIYNGISAGCITGAALAAKGGPVAMGTGCAGFAAFSAAIDYYMRHG</sequence>
<evidence type="ECO:0000256" key="8">
    <source>
        <dbReference type="ARBA" id="ARBA00023136"/>
    </source>
</evidence>
<keyword evidence="9" id="KW-0811">Translocation</keyword>
<comment type="caution">
    <text evidence="10">The sequence shown here is derived from an EMBL/GenBank/DDBJ whole genome shotgun (WGS) entry which is preliminary data.</text>
</comment>
<dbReference type="GO" id="GO:0030943">
    <property type="term" value="F:mitochondrion targeting sequence binding"/>
    <property type="evidence" value="ECO:0007669"/>
    <property type="project" value="EnsemblFungi"/>
</dbReference>
<evidence type="ECO:0000256" key="3">
    <source>
        <dbReference type="ARBA" id="ARBA00020722"/>
    </source>
</evidence>
<evidence type="ECO:0000313" key="10">
    <source>
        <dbReference type="EMBL" id="ORY37028.1"/>
    </source>
</evidence>
<keyword evidence="5 9" id="KW-0999">Mitochondrion inner membrane</keyword>
<dbReference type="GO" id="GO:0045039">
    <property type="term" value="P:protein insertion into mitochondrial inner membrane"/>
    <property type="evidence" value="ECO:0007669"/>
    <property type="project" value="UniProtKB-UniRule"/>
</dbReference>
<comment type="similarity">
    <text evidence="2 9">Belongs to the Tim17/Tim22/Tim23 family.</text>
</comment>
<dbReference type="GO" id="GO:0005198">
    <property type="term" value="F:structural molecule activity"/>
    <property type="evidence" value="ECO:0007669"/>
    <property type="project" value="EnsemblFungi"/>
</dbReference>
<dbReference type="STRING" id="329046.A0A1Y2BQK9"/>
<dbReference type="GO" id="GO:0008320">
    <property type="term" value="F:protein transmembrane transporter activity"/>
    <property type="evidence" value="ECO:0007669"/>
    <property type="project" value="UniProtKB-UniRule"/>
</dbReference>
<evidence type="ECO:0000256" key="1">
    <source>
        <dbReference type="ARBA" id="ARBA00004448"/>
    </source>
</evidence>
<keyword evidence="9" id="KW-0653">Protein transport</keyword>
<keyword evidence="8 9" id="KW-0472">Membrane</keyword>
<gene>
    <name evidence="10" type="ORF">BCR33DRAFT_721671</name>
</gene>
<evidence type="ECO:0000313" key="11">
    <source>
        <dbReference type="Proteomes" id="UP000193642"/>
    </source>
</evidence>
<keyword evidence="9" id="KW-0813">Transport</keyword>
<evidence type="ECO:0000256" key="4">
    <source>
        <dbReference type="ARBA" id="ARBA00022692"/>
    </source>
</evidence>
<comment type="caution">
    <text evidence="9">Lacks conserved residue(s) required for the propagation of feature annotation.</text>
</comment>
<feature type="transmembrane region" description="Helical" evidence="9">
    <location>
        <begin position="43"/>
        <end position="63"/>
    </location>
</feature>
<dbReference type="Proteomes" id="UP000193642">
    <property type="component" value="Unassembled WGS sequence"/>
</dbReference>
<dbReference type="GO" id="GO:0042721">
    <property type="term" value="C:TIM22 mitochondrial import inner membrane insertion complex"/>
    <property type="evidence" value="ECO:0007669"/>
    <property type="project" value="UniProtKB-UniRule"/>
</dbReference>
<name>A0A1Y2BQK9_9FUNG</name>
<keyword evidence="6 9" id="KW-1133">Transmembrane helix</keyword>
<evidence type="ECO:0000256" key="2">
    <source>
        <dbReference type="ARBA" id="ARBA00008444"/>
    </source>
</evidence>
<evidence type="ECO:0000256" key="5">
    <source>
        <dbReference type="ARBA" id="ARBA00022792"/>
    </source>
</evidence>
<keyword evidence="7 9" id="KW-0496">Mitochondrion</keyword>
<comment type="subunit">
    <text evidence="9">Component of the TIM22 complex.</text>
</comment>
<dbReference type="Pfam" id="PF02466">
    <property type="entry name" value="Tim17"/>
    <property type="match status" value="1"/>
</dbReference>
<accession>A0A1Y2BQK9</accession>
<dbReference type="PANTHER" id="PTHR14110:SF0">
    <property type="entry name" value="MITOCHONDRIAL IMPORT INNER MEMBRANE TRANSLOCASE SUBUNIT TIM22"/>
    <property type="match status" value="1"/>
</dbReference>
<organism evidence="10 11">
    <name type="scientific">Rhizoclosmatium globosum</name>
    <dbReference type="NCBI Taxonomy" id="329046"/>
    <lineage>
        <taxon>Eukaryota</taxon>
        <taxon>Fungi</taxon>
        <taxon>Fungi incertae sedis</taxon>
        <taxon>Chytridiomycota</taxon>
        <taxon>Chytridiomycota incertae sedis</taxon>
        <taxon>Chytridiomycetes</taxon>
        <taxon>Chytridiales</taxon>
        <taxon>Chytriomycetaceae</taxon>
        <taxon>Rhizoclosmatium</taxon>
    </lineage>
</organism>
<evidence type="ECO:0000256" key="7">
    <source>
        <dbReference type="ARBA" id="ARBA00023128"/>
    </source>
</evidence>
<comment type="subcellular location">
    <subcellularLocation>
        <location evidence="1 9">Mitochondrion inner membrane</location>
        <topology evidence="1 9">Multi-pass membrane protein</topology>
    </subcellularLocation>
</comment>
<comment type="function">
    <text evidence="9">Essential core component of the TIM22 complex, a complex that mediates the import and insertion of multi-pass transmembrane proteins into the mitochondrial inner membrane. In the TIM22 complex, it constitutes the voltage-activated and signal-gated channel. Forms a twin-pore translocase that uses the membrane potential as external driving force in 2 voltage-dependent steps.</text>
</comment>
<proteinExistence type="inferred from homology"/>
<dbReference type="AlphaFoldDB" id="A0A1Y2BQK9"/>
<dbReference type="OrthoDB" id="75343at2759"/>
<keyword evidence="4 9" id="KW-0812">Transmembrane</keyword>
<keyword evidence="11" id="KW-1185">Reference proteome</keyword>
<dbReference type="PANTHER" id="PTHR14110">
    <property type="entry name" value="MITOCHONDRIAL IMPORT INNER MEMBRANE TRANSLOCASE SUBUNIT TIM22"/>
    <property type="match status" value="1"/>
</dbReference>
<evidence type="ECO:0000256" key="9">
    <source>
        <dbReference type="RuleBase" id="RU367038"/>
    </source>
</evidence>
<evidence type="ECO:0000256" key="6">
    <source>
        <dbReference type="ARBA" id="ARBA00022989"/>
    </source>
</evidence>
<protein>
    <recommendedName>
        <fullName evidence="3 9">Mitochondrial import inner membrane translocase subunit TIM22</fullName>
    </recommendedName>
</protein>